<organism evidence="2 3">
    <name type="scientific">Hallella seregens ATCC 51272</name>
    <dbReference type="NCBI Taxonomy" id="1336250"/>
    <lineage>
        <taxon>Bacteria</taxon>
        <taxon>Pseudomonadati</taxon>
        <taxon>Bacteroidota</taxon>
        <taxon>Bacteroidia</taxon>
        <taxon>Bacteroidales</taxon>
        <taxon>Prevotellaceae</taxon>
        <taxon>Hallella</taxon>
    </lineage>
</organism>
<proteinExistence type="predicted"/>
<sequence length="391" mass="45449">MDIFRPYILLYSFFILSFIVIQFYLHRYVRATGPGGISPRQKIENRVFWLYALLVFLFIGTRDALVGTDTISYVYFFRSPNFHYQGAATDPAFEFIGRFLRDLSTDDKFFIFADSLISCYGLFYLITKTSLNKLYALLLFLMAGTASITLFLYMSMMRQCTAMSFYFVSIYLFFSNTARKKRKYILAGALYMVAVLTHKSVLFSLPFILVAYFKPFKKSFWLIVLASSYILSVLNITFVNQILAIASNAINFGHYENYRSLSFGFIEGKGWLNMNLLPFMAIAFMLLYLETNDKLKLWYNQLFLWGVLANNLFYNNLMWSRLILYLTILVIIVIPNALHGQKLKVQIGFSVPIFAYFMYKVTTQLLVQTAFSAEGLIVVPYHSWLFDGILY</sequence>
<keyword evidence="1" id="KW-1133">Transmembrane helix</keyword>
<name>A0ABV5ZJ37_9BACT</name>
<feature type="transmembrane region" description="Helical" evidence="1">
    <location>
        <begin position="318"/>
        <end position="338"/>
    </location>
</feature>
<feature type="transmembrane region" description="Helical" evidence="1">
    <location>
        <begin position="190"/>
        <end position="213"/>
    </location>
</feature>
<evidence type="ECO:0000256" key="1">
    <source>
        <dbReference type="SAM" id="Phobius"/>
    </source>
</evidence>
<feature type="transmembrane region" description="Helical" evidence="1">
    <location>
        <begin position="47"/>
        <end position="65"/>
    </location>
</feature>
<protein>
    <submittedName>
        <fullName evidence="2">EpsG family protein</fullName>
    </submittedName>
</protein>
<feature type="transmembrane region" description="Helical" evidence="1">
    <location>
        <begin position="134"/>
        <end position="155"/>
    </location>
</feature>
<dbReference type="Proteomes" id="UP001589688">
    <property type="component" value="Unassembled WGS sequence"/>
</dbReference>
<feature type="transmembrane region" description="Helical" evidence="1">
    <location>
        <begin position="271"/>
        <end position="289"/>
    </location>
</feature>
<keyword evidence="1" id="KW-0472">Membrane</keyword>
<evidence type="ECO:0000313" key="2">
    <source>
        <dbReference type="EMBL" id="MFB9896960.1"/>
    </source>
</evidence>
<comment type="caution">
    <text evidence="2">The sequence shown here is derived from an EMBL/GenBank/DDBJ whole genome shotgun (WGS) entry which is preliminary data.</text>
</comment>
<accession>A0ABV5ZJ37</accession>
<keyword evidence="3" id="KW-1185">Reference proteome</keyword>
<feature type="transmembrane region" description="Helical" evidence="1">
    <location>
        <begin position="6"/>
        <end position="26"/>
    </location>
</feature>
<dbReference type="Pfam" id="PF14897">
    <property type="entry name" value="EpsG"/>
    <property type="match status" value="1"/>
</dbReference>
<reference evidence="2 3" key="1">
    <citation type="submission" date="2024-09" db="EMBL/GenBank/DDBJ databases">
        <authorList>
            <person name="Sun Q."/>
            <person name="Mori K."/>
        </authorList>
    </citation>
    <scope>NUCLEOTIDE SEQUENCE [LARGE SCALE GENOMIC DNA]</scope>
    <source>
        <strain evidence="2 3">ATCC 51272</strain>
    </source>
</reference>
<dbReference type="EMBL" id="JBHLZF010000001">
    <property type="protein sequence ID" value="MFB9896960.1"/>
    <property type="molecule type" value="Genomic_DNA"/>
</dbReference>
<keyword evidence="1" id="KW-0812">Transmembrane</keyword>
<dbReference type="InterPro" id="IPR049458">
    <property type="entry name" value="EpsG-like"/>
</dbReference>
<feature type="transmembrane region" description="Helical" evidence="1">
    <location>
        <begin position="161"/>
        <end position="178"/>
    </location>
</feature>
<feature type="transmembrane region" description="Helical" evidence="1">
    <location>
        <begin position="109"/>
        <end position="127"/>
    </location>
</feature>
<feature type="transmembrane region" description="Helical" evidence="1">
    <location>
        <begin position="219"/>
        <end position="250"/>
    </location>
</feature>
<gene>
    <name evidence="2" type="ORF">ACFFK8_03790</name>
</gene>
<dbReference type="RefSeq" id="WP_027951890.1">
    <property type="nucleotide sequence ID" value="NZ_JADU01000008.1"/>
</dbReference>
<evidence type="ECO:0000313" key="3">
    <source>
        <dbReference type="Proteomes" id="UP001589688"/>
    </source>
</evidence>